<feature type="transmembrane region" description="Helical" evidence="13">
    <location>
        <begin position="47"/>
        <end position="67"/>
    </location>
</feature>
<evidence type="ECO:0000256" key="4">
    <source>
        <dbReference type="ARBA" id="ARBA00013122"/>
    </source>
</evidence>
<evidence type="ECO:0000256" key="10">
    <source>
        <dbReference type="ARBA" id="ARBA00023136"/>
    </source>
</evidence>
<dbReference type="Pfam" id="PF04387">
    <property type="entry name" value="PTPLA"/>
    <property type="match status" value="1"/>
</dbReference>
<evidence type="ECO:0000256" key="11">
    <source>
        <dbReference type="ARBA" id="ARBA00023160"/>
    </source>
</evidence>
<feature type="transmembrane region" description="Helical" evidence="13">
    <location>
        <begin position="158"/>
        <end position="179"/>
    </location>
</feature>
<keyword evidence="8 13" id="KW-1133">Transmembrane helix</keyword>
<accession>A0A9W7ASR1</accession>
<evidence type="ECO:0000256" key="1">
    <source>
        <dbReference type="ARBA" id="ARBA00004141"/>
    </source>
</evidence>
<gene>
    <name evidence="14" type="ORF">TL16_g07289</name>
</gene>
<evidence type="ECO:0000256" key="2">
    <source>
        <dbReference type="ARBA" id="ARBA00005194"/>
    </source>
</evidence>
<evidence type="ECO:0000256" key="6">
    <source>
        <dbReference type="ARBA" id="ARBA00022692"/>
    </source>
</evidence>
<name>A0A9W7ASR1_9STRA</name>
<dbReference type="GO" id="GO:0005789">
    <property type="term" value="C:endoplasmic reticulum membrane"/>
    <property type="evidence" value="ECO:0007669"/>
    <property type="project" value="TreeGrafter"/>
</dbReference>
<organism evidence="14 15">
    <name type="scientific">Triparma laevis f. inornata</name>
    <dbReference type="NCBI Taxonomy" id="1714386"/>
    <lineage>
        <taxon>Eukaryota</taxon>
        <taxon>Sar</taxon>
        <taxon>Stramenopiles</taxon>
        <taxon>Ochrophyta</taxon>
        <taxon>Bolidophyceae</taxon>
        <taxon>Parmales</taxon>
        <taxon>Triparmaceae</taxon>
        <taxon>Triparma</taxon>
    </lineage>
</organism>
<comment type="subcellular location">
    <subcellularLocation>
        <location evidence="1">Membrane</location>
        <topology evidence="1">Multi-pass membrane protein</topology>
    </subcellularLocation>
</comment>
<evidence type="ECO:0000256" key="7">
    <source>
        <dbReference type="ARBA" id="ARBA00022832"/>
    </source>
</evidence>
<dbReference type="AlphaFoldDB" id="A0A9W7ASR1"/>
<dbReference type="EMBL" id="BLQM01000229">
    <property type="protein sequence ID" value="GMH77084.1"/>
    <property type="molecule type" value="Genomic_DNA"/>
</dbReference>
<keyword evidence="12" id="KW-0456">Lyase</keyword>
<evidence type="ECO:0000256" key="12">
    <source>
        <dbReference type="ARBA" id="ARBA00023239"/>
    </source>
</evidence>
<keyword evidence="7" id="KW-0276">Fatty acid metabolism</keyword>
<evidence type="ECO:0000256" key="3">
    <source>
        <dbReference type="ARBA" id="ARBA00007811"/>
    </source>
</evidence>
<sequence length="198" mass="21894">MTSLLYIITMIRTVVNTASLLGWSWIAFHTIQAILADNPAGEDLLQVVLIAQVVCASETLQIAFGILRGDLALSFVVQYTRLMMYFITFPHTSVSSDVVKTILLAWSLTEMARFPMVLFPKSKNLRTIRYAVPLITFPMGAGTEAYAAYLVFLTTENMLLKAALGLIVLVNVVGGTVWYPGMVKKVTRSLKGEKKKAK</sequence>
<dbReference type="GO" id="GO:0042761">
    <property type="term" value="P:very long-chain fatty acid biosynthetic process"/>
    <property type="evidence" value="ECO:0007669"/>
    <property type="project" value="TreeGrafter"/>
</dbReference>
<dbReference type="PANTHER" id="PTHR11035:SF35">
    <property type="entry name" value="VERY-LONG-CHAIN (3R)-3-HYDROXYACYL-COA DEHYDRATASE"/>
    <property type="match status" value="1"/>
</dbReference>
<dbReference type="Proteomes" id="UP001162640">
    <property type="component" value="Unassembled WGS sequence"/>
</dbReference>
<protein>
    <recommendedName>
        <fullName evidence="4">very-long-chain (3R)-3-hydroxyacyl-CoA dehydratase</fullName>
        <ecNumber evidence="4">4.2.1.134</ecNumber>
    </recommendedName>
</protein>
<dbReference type="GO" id="GO:0102158">
    <property type="term" value="F:very-long-chain (3R)-3-hydroxyacyl-CoA dehydratase activity"/>
    <property type="evidence" value="ECO:0007669"/>
    <property type="project" value="UniProtKB-EC"/>
</dbReference>
<dbReference type="InterPro" id="IPR007482">
    <property type="entry name" value="Tyr_Pase-like_PTPLA"/>
</dbReference>
<keyword evidence="11" id="KW-0275">Fatty acid biosynthesis</keyword>
<evidence type="ECO:0000256" key="9">
    <source>
        <dbReference type="ARBA" id="ARBA00023098"/>
    </source>
</evidence>
<dbReference type="GO" id="GO:0030148">
    <property type="term" value="P:sphingolipid biosynthetic process"/>
    <property type="evidence" value="ECO:0007669"/>
    <property type="project" value="TreeGrafter"/>
</dbReference>
<feature type="transmembrane region" description="Helical" evidence="13">
    <location>
        <begin position="130"/>
        <end position="152"/>
    </location>
</feature>
<dbReference type="GO" id="GO:0030497">
    <property type="term" value="P:fatty acid elongation"/>
    <property type="evidence" value="ECO:0007669"/>
    <property type="project" value="TreeGrafter"/>
</dbReference>
<comment type="pathway">
    <text evidence="2">Lipid metabolism; fatty acid biosynthesis.</text>
</comment>
<keyword evidence="9" id="KW-0443">Lipid metabolism</keyword>
<proteinExistence type="inferred from homology"/>
<keyword evidence="10 13" id="KW-0472">Membrane</keyword>
<evidence type="ECO:0000256" key="5">
    <source>
        <dbReference type="ARBA" id="ARBA00022516"/>
    </source>
</evidence>
<evidence type="ECO:0000313" key="14">
    <source>
        <dbReference type="EMBL" id="GMH77084.1"/>
    </source>
</evidence>
<keyword evidence="5" id="KW-0444">Lipid biosynthesis</keyword>
<evidence type="ECO:0000256" key="8">
    <source>
        <dbReference type="ARBA" id="ARBA00022989"/>
    </source>
</evidence>
<keyword evidence="6 13" id="KW-0812">Transmembrane</keyword>
<evidence type="ECO:0000256" key="13">
    <source>
        <dbReference type="SAM" id="Phobius"/>
    </source>
</evidence>
<evidence type="ECO:0000313" key="15">
    <source>
        <dbReference type="Proteomes" id="UP001162640"/>
    </source>
</evidence>
<comment type="similarity">
    <text evidence="3">Belongs to the very long-chain fatty acids dehydratase HACD family.</text>
</comment>
<comment type="caution">
    <text evidence="14">The sequence shown here is derived from an EMBL/GenBank/DDBJ whole genome shotgun (WGS) entry which is preliminary data.</text>
</comment>
<feature type="transmembrane region" description="Helical" evidence="13">
    <location>
        <begin position="6"/>
        <end position="26"/>
    </location>
</feature>
<reference evidence="15" key="1">
    <citation type="journal article" date="2023" name="Commun. Biol.">
        <title>Genome analysis of Parmales, the sister group of diatoms, reveals the evolutionary specialization of diatoms from phago-mixotrophs to photoautotrophs.</title>
        <authorList>
            <person name="Ban H."/>
            <person name="Sato S."/>
            <person name="Yoshikawa S."/>
            <person name="Yamada K."/>
            <person name="Nakamura Y."/>
            <person name="Ichinomiya M."/>
            <person name="Sato N."/>
            <person name="Blanc-Mathieu R."/>
            <person name="Endo H."/>
            <person name="Kuwata A."/>
            <person name="Ogata H."/>
        </authorList>
    </citation>
    <scope>NUCLEOTIDE SEQUENCE [LARGE SCALE GENOMIC DNA]</scope>
</reference>
<dbReference type="EC" id="4.2.1.134" evidence="4"/>
<dbReference type="PANTHER" id="PTHR11035">
    <property type="entry name" value="VERY-LONG-CHAIN (3R)-3-HYDROXYACYL-COA DEHYDRATASE"/>
    <property type="match status" value="1"/>
</dbReference>